<evidence type="ECO:0000256" key="1">
    <source>
        <dbReference type="SAM" id="MobiDB-lite"/>
    </source>
</evidence>
<accession>A0A139WII5</accession>
<dbReference type="EMBL" id="KQ971342">
    <property type="protein sequence ID" value="KYB27661.1"/>
    <property type="molecule type" value="Genomic_DNA"/>
</dbReference>
<gene>
    <name evidence="2" type="primary">AUGUSTUS-3.0.2_14141</name>
    <name evidence="2" type="ORF">TcasGA2_TC014141</name>
</gene>
<dbReference type="Proteomes" id="UP000007266">
    <property type="component" value="Linkage group 5"/>
</dbReference>
<evidence type="ECO:0000313" key="3">
    <source>
        <dbReference type="Proteomes" id="UP000007266"/>
    </source>
</evidence>
<reference evidence="2 3" key="2">
    <citation type="journal article" date="2010" name="Nucleic Acids Res.">
        <title>BeetleBase in 2010: revisions to provide comprehensive genomic information for Tribolium castaneum.</title>
        <authorList>
            <person name="Kim H.S."/>
            <person name="Murphy T."/>
            <person name="Xia J."/>
            <person name="Caragea D."/>
            <person name="Park Y."/>
            <person name="Beeman R.W."/>
            <person name="Lorenzen M.D."/>
            <person name="Butcher S."/>
            <person name="Manak J.R."/>
            <person name="Brown S.J."/>
        </authorList>
    </citation>
    <scope>GENOME REANNOTATION</scope>
    <source>
        <strain evidence="2 3">Georgia GA2</strain>
    </source>
</reference>
<name>A0A139WII5_TRICA</name>
<feature type="region of interest" description="Disordered" evidence="1">
    <location>
        <begin position="61"/>
        <end position="99"/>
    </location>
</feature>
<reference evidence="2 3" key="1">
    <citation type="journal article" date="2008" name="Nature">
        <title>The genome of the model beetle and pest Tribolium castaneum.</title>
        <authorList>
            <consortium name="Tribolium Genome Sequencing Consortium"/>
            <person name="Richards S."/>
            <person name="Gibbs R.A."/>
            <person name="Weinstock G.M."/>
            <person name="Brown S.J."/>
            <person name="Denell R."/>
            <person name="Beeman R.W."/>
            <person name="Gibbs R."/>
            <person name="Beeman R.W."/>
            <person name="Brown S.J."/>
            <person name="Bucher G."/>
            <person name="Friedrich M."/>
            <person name="Grimmelikhuijzen C.J."/>
            <person name="Klingler M."/>
            <person name="Lorenzen M."/>
            <person name="Richards S."/>
            <person name="Roth S."/>
            <person name="Schroder R."/>
            <person name="Tautz D."/>
            <person name="Zdobnov E.M."/>
            <person name="Muzny D."/>
            <person name="Gibbs R.A."/>
            <person name="Weinstock G.M."/>
            <person name="Attaway T."/>
            <person name="Bell S."/>
            <person name="Buhay C.J."/>
            <person name="Chandrabose M.N."/>
            <person name="Chavez D."/>
            <person name="Clerk-Blankenburg K.P."/>
            <person name="Cree A."/>
            <person name="Dao M."/>
            <person name="Davis C."/>
            <person name="Chacko J."/>
            <person name="Dinh H."/>
            <person name="Dugan-Rocha S."/>
            <person name="Fowler G."/>
            <person name="Garner T.T."/>
            <person name="Garnes J."/>
            <person name="Gnirke A."/>
            <person name="Hawes A."/>
            <person name="Hernandez J."/>
            <person name="Hines S."/>
            <person name="Holder M."/>
            <person name="Hume J."/>
            <person name="Jhangiani S.N."/>
            <person name="Joshi V."/>
            <person name="Khan Z.M."/>
            <person name="Jackson L."/>
            <person name="Kovar C."/>
            <person name="Kowis A."/>
            <person name="Lee S."/>
            <person name="Lewis L.R."/>
            <person name="Margolis J."/>
            <person name="Morgan M."/>
            <person name="Nazareth L.V."/>
            <person name="Nguyen N."/>
            <person name="Okwuonu G."/>
            <person name="Parker D."/>
            <person name="Richards S."/>
            <person name="Ruiz S.J."/>
            <person name="Santibanez J."/>
            <person name="Savard J."/>
            <person name="Scherer S.E."/>
            <person name="Schneider B."/>
            <person name="Sodergren E."/>
            <person name="Tautz D."/>
            <person name="Vattahil S."/>
            <person name="Villasana D."/>
            <person name="White C.S."/>
            <person name="Wright R."/>
            <person name="Park Y."/>
            <person name="Beeman R.W."/>
            <person name="Lord J."/>
            <person name="Oppert B."/>
            <person name="Lorenzen M."/>
            <person name="Brown S."/>
            <person name="Wang L."/>
            <person name="Savard J."/>
            <person name="Tautz D."/>
            <person name="Richards S."/>
            <person name="Weinstock G."/>
            <person name="Gibbs R.A."/>
            <person name="Liu Y."/>
            <person name="Worley K."/>
            <person name="Weinstock G."/>
            <person name="Elsik C.G."/>
            <person name="Reese J.T."/>
            <person name="Elhaik E."/>
            <person name="Landan G."/>
            <person name="Graur D."/>
            <person name="Arensburger P."/>
            <person name="Atkinson P."/>
            <person name="Beeman R.W."/>
            <person name="Beidler J."/>
            <person name="Brown S.J."/>
            <person name="Demuth J.P."/>
            <person name="Drury D.W."/>
            <person name="Du Y.Z."/>
            <person name="Fujiwara H."/>
            <person name="Lorenzen M."/>
            <person name="Maselli V."/>
            <person name="Osanai M."/>
            <person name="Park Y."/>
            <person name="Robertson H.M."/>
            <person name="Tu Z."/>
            <person name="Wang J.J."/>
            <person name="Wang S."/>
            <person name="Richards S."/>
            <person name="Song H."/>
            <person name="Zhang L."/>
            <person name="Sodergren E."/>
            <person name="Werner D."/>
            <person name="Stanke M."/>
            <person name="Morgenstern B."/>
            <person name="Solovyev V."/>
            <person name="Kosarev P."/>
            <person name="Brown G."/>
            <person name="Chen H.C."/>
            <person name="Ermolaeva O."/>
            <person name="Hlavina W."/>
            <person name="Kapustin Y."/>
            <person name="Kiryutin B."/>
            <person name="Kitts P."/>
            <person name="Maglott D."/>
            <person name="Pruitt K."/>
            <person name="Sapojnikov V."/>
            <person name="Souvorov A."/>
            <person name="Mackey A.J."/>
            <person name="Waterhouse R.M."/>
            <person name="Wyder S."/>
            <person name="Zdobnov E.M."/>
            <person name="Zdobnov E.M."/>
            <person name="Wyder S."/>
            <person name="Kriventseva E.V."/>
            <person name="Kadowaki T."/>
            <person name="Bork P."/>
            <person name="Aranda M."/>
            <person name="Bao R."/>
            <person name="Beermann A."/>
            <person name="Berns N."/>
            <person name="Bolognesi R."/>
            <person name="Bonneton F."/>
            <person name="Bopp D."/>
            <person name="Brown S.J."/>
            <person name="Bucher G."/>
            <person name="Butts T."/>
            <person name="Chaumot A."/>
            <person name="Denell R.E."/>
            <person name="Ferrier D.E."/>
            <person name="Friedrich M."/>
            <person name="Gordon C.M."/>
            <person name="Jindra M."/>
            <person name="Klingler M."/>
            <person name="Lan Q."/>
            <person name="Lattorff H.M."/>
            <person name="Laudet V."/>
            <person name="von Levetsow C."/>
            <person name="Liu Z."/>
            <person name="Lutz R."/>
            <person name="Lynch J.A."/>
            <person name="da Fonseca R.N."/>
            <person name="Posnien N."/>
            <person name="Reuter R."/>
            <person name="Roth S."/>
            <person name="Savard J."/>
            <person name="Schinko J.B."/>
            <person name="Schmitt C."/>
            <person name="Schoppmeier M."/>
            <person name="Schroder R."/>
            <person name="Shippy T.D."/>
            <person name="Simonnet F."/>
            <person name="Marques-Souza H."/>
            <person name="Tautz D."/>
            <person name="Tomoyasu Y."/>
            <person name="Trauner J."/>
            <person name="Van der Zee M."/>
            <person name="Vervoort M."/>
            <person name="Wittkopp N."/>
            <person name="Wimmer E.A."/>
            <person name="Yang X."/>
            <person name="Jones A.K."/>
            <person name="Sattelle D.B."/>
            <person name="Ebert P.R."/>
            <person name="Nelson D."/>
            <person name="Scott J.G."/>
            <person name="Beeman R.W."/>
            <person name="Muthukrishnan S."/>
            <person name="Kramer K.J."/>
            <person name="Arakane Y."/>
            <person name="Beeman R.W."/>
            <person name="Zhu Q."/>
            <person name="Hogenkamp D."/>
            <person name="Dixit R."/>
            <person name="Oppert B."/>
            <person name="Jiang H."/>
            <person name="Zou Z."/>
            <person name="Marshall J."/>
            <person name="Elpidina E."/>
            <person name="Vinokurov K."/>
            <person name="Oppert C."/>
            <person name="Zou Z."/>
            <person name="Evans J."/>
            <person name="Lu Z."/>
            <person name="Zhao P."/>
            <person name="Sumathipala N."/>
            <person name="Altincicek B."/>
            <person name="Vilcinskas A."/>
            <person name="Williams M."/>
            <person name="Hultmark D."/>
            <person name="Hetru C."/>
            <person name="Jiang H."/>
            <person name="Grimmelikhuijzen C.J."/>
            <person name="Hauser F."/>
            <person name="Cazzamali G."/>
            <person name="Williamson M."/>
            <person name="Park Y."/>
            <person name="Li B."/>
            <person name="Tanaka Y."/>
            <person name="Predel R."/>
            <person name="Neupert S."/>
            <person name="Schachtner J."/>
            <person name="Verleyen P."/>
            <person name="Raible F."/>
            <person name="Bork P."/>
            <person name="Friedrich M."/>
            <person name="Walden K.K."/>
            <person name="Robertson H.M."/>
            <person name="Angeli S."/>
            <person name="Foret S."/>
            <person name="Bucher G."/>
            <person name="Schuetz S."/>
            <person name="Maleszka R."/>
            <person name="Wimmer E.A."/>
            <person name="Beeman R.W."/>
            <person name="Lorenzen M."/>
            <person name="Tomoyasu Y."/>
            <person name="Miller S.C."/>
            <person name="Grossmann D."/>
            <person name="Bucher G."/>
        </authorList>
    </citation>
    <scope>NUCLEOTIDE SEQUENCE [LARGE SCALE GENOMIC DNA]</scope>
    <source>
        <strain evidence="2 3">Georgia GA2</strain>
    </source>
</reference>
<dbReference type="AlphaFoldDB" id="A0A139WII5"/>
<sequence length="99" mass="10942">MQHHPGSWYLPWGVPLQKMVAVPIHPAGPLHLQPPAMHVQPMLTGLPAPLATLRTFVTQPAMRQPQRKICGGEKDKGKLTGTEKRKADDGEPNKDLKKI</sequence>
<evidence type="ECO:0000313" key="2">
    <source>
        <dbReference type="EMBL" id="KYB27661.1"/>
    </source>
</evidence>
<protein>
    <submittedName>
        <fullName evidence="2">Uncharacterized protein</fullName>
    </submittedName>
</protein>
<feature type="compositionally biased region" description="Basic and acidic residues" evidence="1">
    <location>
        <begin position="70"/>
        <end position="99"/>
    </location>
</feature>
<proteinExistence type="predicted"/>
<dbReference type="OMA" id="MRQPQRK"/>
<keyword evidence="3" id="KW-1185">Reference proteome</keyword>
<organism evidence="2 3">
    <name type="scientific">Tribolium castaneum</name>
    <name type="common">Red flour beetle</name>
    <dbReference type="NCBI Taxonomy" id="7070"/>
    <lineage>
        <taxon>Eukaryota</taxon>
        <taxon>Metazoa</taxon>
        <taxon>Ecdysozoa</taxon>
        <taxon>Arthropoda</taxon>
        <taxon>Hexapoda</taxon>
        <taxon>Insecta</taxon>
        <taxon>Pterygota</taxon>
        <taxon>Neoptera</taxon>
        <taxon>Endopterygota</taxon>
        <taxon>Coleoptera</taxon>
        <taxon>Polyphaga</taxon>
        <taxon>Cucujiformia</taxon>
        <taxon>Tenebrionidae</taxon>
        <taxon>Tenebrionidae incertae sedis</taxon>
        <taxon>Tribolium</taxon>
    </lineage>
</organism>